<evidence type="ECO:0000256" key="7">
    <source>
        <dbReference type="SAM" id="Phobius"/>
    </source>
</evidence>
<evidence type="ECO:0000256" key="2">
    <source>
        <dbReference type="ARBA" id="ARBA00023136"/>
    </source>
</evidence>
<dbReference type="OrthoDB" id="9904387at2759"/>
<evidence type="ECO:0000313" key="10">
    <source>
        <dbReference type="EMBL" id="CAH1251382.1"/>
    </source>
</evidence>
<feature type="transmembrane region" description="Helical" evidence="7">
    <location>
        <begin position="256"/>
        <end position="280"/>
    </location>
</feature>
<feature type="domain" description="Ig-like" evidence="9">
    <location>
        <begin position="26"/>
        <end position="128"/>
    </location>
</feature>
<dbReference type="InterPro" id="IPR003599">
    <property type="entry name" value="Ig_sub"/>
</dbReference>
<accession>A0A8K0EHN8</accession>
<dbReference type="GO" id="GO:0005886">
    <property type="term" value="C:plasma membrane"/>
    <property type="evidence" value="ECO:0007669"/>
    <property type="project" value="TreeGrafter"/>
</dbReference>
<feature type="domain" description="Ig-like" evidence="9">
    <location>
        <begin position="141"/>
        <end position="241"/>
    </location>
</feature>
<proteinExistence type="predicted"/>
<protein>
    <submittedName>
        <fullName evidence="10">CADM2 protein</fullName>
    </submittedName>
</protein>
<dbReference type="InterPro" id="IPR003598">
    <property type="entry name" value="Ig_sub2"/>
</dbReference>
<keyword evidence="7" id="KW-1133">Transmembrane helix</keyword>
<feature type="region of interest" description="Disordered" evidence="6">
    <location>
        <begin position="287"/>
        <end position="310"/>
    </location>
</feature>
<evidence type="ECO:0000256" key="8">
    <source>
        <dbReference type="SAM" id="SignalP"/>
    </source>
</evidence>
<keyword evidence="2 7" id="KW-0472">Membrane</keyword>
<dbReference type="GO" id="GO:0098609">
    <property type="term" value="P:cell-cell adhesion"/>
    <property type="evidence" value="ECO:0007669"/>
    <property type="project" value="TreeGrafter"/>
</dbReference>
<evidence type="ECO:0000256" key="1">
    <source>
        <dbReference type="ARBA" id="ARBA00004479"/>
    </source>
</evidence>
<dbReference type="Proteomes" id="UP000838412">
    <property type="component" value="Chromosome 19"/>
</dbReference>
<sequence>MERPMSQCFSFSRWTLLFLCVLTTAPVEAQGTTEHVVTTLVGRKAILPCDHDGGAGNVSLVMWTKGSDIITQVALQSDVTFVEPWGPFASRLGLTDNINLQVDNARLEDEGHYQCTVTLSPTNRQGVAEVHLYVYAQSEAPVINGRLGRDIVDPGGSMMPPGMNLTLICSSSGGTPPANLTWYRQGKEVNDVISYHDNSTGDDVISVSELLVQLTEDDDMDLMTCTSWGPEPIRSLSTSITLRVGFYDPQEQTMKYVSWSLIGGGVSGALIVLLILVVIATTTGKATDRRPRTSGNFTNLETADRMPLGMNGHSAVQVNNVEEEEEKDHVTEPTNEMQDSKPNAVQSVTLDGPTDETPQTVEEPSIPDITVSEFL</sequence>
<feature type="region of interest" description="Disordered" evidence="6">
    <location>
        <begin position="322"/>
        <end position="375"/>
    </location>
</feature>
<dbReference type="InterPro" id="IPR013783">
    <property type="entry name" value="Ig-like_fold"/>
</dbReference>
<dbReference type="Pfam" id="PF08205">
    <property type="entry name" value="C2-set_2"/>
    <property type="match status" value="1"/>
</dbReference>
<dbReference type="PANTHER" id="PTHR11640:SF164">
    <property type="entry name" value="MAM DOMAIN-CONTAINING GLYCOSYLPHOSPHATIDYLINOSITOL ANCHOR PROTEIN 1"/>
    <property type="match status" value="1"/>
</dbReference>
<dbReference type="InterPro" id="IPR036179">
    <property type="entry name" value="Ig-like_dom_sf"/>
</dbReference>
<keyword evidence="11" id="KW-1185">Reference proteome</keyword>
<evidence type="ECO:0000313" key="11">
    <source>
        <dbReference type="Proteomes" id="UP000838412"/>
    </source>
</evidence>
<organism evidence="10 11">
    <name type="scientific">Branchiostoma lanceolatum</name>
    <name type="common">Common lancelet</name>
    <name type="synonym">Amphioxus lanceolatum</name>
    <dbReference type="NCBI Taxonomy" id="7740"/>
    <lineage>
        <taxon>Eukaryota</taxon>
        <taxon>Metazoa</taxon>
        <taxon>Chordata</taxon>
        <taxon>Cephalochordata</taxon>
        <taxon>Leptocardii</taxon>
        <taxon>Amphioxiformes</taxon>
        <taxon>Branchiostomatidae</taxon>
        <taxon>Branchiostoma</taxon>
    </lineage>
</organism>
<name>A0A8K0EHN8_BRALA</name>
<dbReference type="SMART" id="SM00408">
    <property type="entry name" value="IGc2"/>
    <property type="match status" value="2"/>
</dbReference>
<dbReference type="InterPro" id="IPR013162">
    <property type="entry name" value="CD80_C2-set"/>
</dbReference>
<dbReference type="SUPFAM" id="SSF48726">
    <property type="entry name" value="Immunoglobulin"/>
    <property type="match status" value="2"/>
</dbReference>
<reference evidence="10" key="1">
    <citation type="submission" date="2022-01" db="EMBL/GenBank/DDBJ databases">
        <authorList>
            <person name="Braso-Vives M."/>
        </authorList>
    </citation>
    <scope>NUCLEOTIDE SEQUENCE</scope>
</reference>
<keyword evidence="3" id="KW-1015">Disulfide bond</keyword>
<dbReference type="InterPro" id="IPR051275">
    <property type="entry name" value="Cell_adhesion_signaling"/>
</dbReference>
<evidence type="ECO:0000256" key="6">
    <source>
        <dbReference type="SAM" id="MobiDB-lite"/>
    </source>
</evidence>
<keyword evidence="7" id="KW-0812">Transmembrane</keyword>
<feature type="signal peptide" evidence="8">
    <location>
        <begin position="1"/>
        <end position="29"/>
    </location>
</feature>
<dbReference type="AlphaFoldDB" id="A0A8K0EHN8"/>
<dbReference type="GO" id="GO:0050839">
    <property type="term" value="F:cell adhesion molecule binding"/>
    <property type="evidence" value="ECO:0007669"/>
    <property type="project" value="TreeGrafter"/>
</dbReference>
<evidence type="ECO:0000256" key="3">
    <source>
        <dbReference type="ARBA" id="ARBA00023157"/>
    </source>
</evidence>
<keyword evidence="5" id="KW-0393">Immunoglobulin domain</keyword>
<evidence type="ECO:0000256" key="5">
    <source>
        <dbReference type="ARBA" id="ARBA00023319"/>
    </source>
</evidence>
<evidence type="ECO:0000256" key="4">
    <source>
        <dbReference type="ARBA" id="ARBA00023180"/>
    </source>
</evidence>
<keyword evidence="8" id="KW-0732">Signal</keyword>
<dbReference type="PANTHER" id="PTHR11640">
    <property type="entry name" value="NEPHRIN"/>
    <property type="match status" value="1"/>
</dbReference>
<dbReference type="SMART" id="SM00409">
    <property type="entry name" value="IG"/>
    <property type="match status" value="2"/>
</dbReference>
<feature type="chain" id="PRO_5035454525" evidence="8">
    <location>
        <begin position="30"/>
        <end position="375"/>
    </location>
</feature>
<comment type="subcellular location">
    <subcellularLocation>
        <location evidence="1">Membrane</location>
        <topology evidence="1">Single-pass type I membrane protein</topology>
    </subcellularLocation>
</comment>
<keyword evidence="4" id="KW-0325">Glycoprotein</keyword>
<evidence type="ECO:0000259" key="9">
    <source>
        <dbReference type="PROSITE" id="PS50835"/>
    </source>
</evidence>
<dbReference type="Gene3D" id="2.60.40.10">
    <property type="entry name" value="Immunoglobulins"/>
    <property type="match status" value="2"/>
</dbReference>
<feature type="compositionally biased region" description="Polar residues" evidence="6">
    <location>
        <begin position="332"/>
        <end position="349"/>
    </location>
</feature>
<dbReference type="PROSITE" id="PS50835">
    <property type="entry name" value="IG_LIKE"/>
    <property type="match status" value="2"/>
</dbReference>
<gene>
    <name evidence="10" type="primary">CADM2</name>
    <name evidence="10" type="ORF">BLAG_LOCUS11801</name>
</gene>
<dbReference type="EMBL" id="OV696704">
    <property type="protein sequence ID" value="CAH1251382.1"/>
    <property type="molecule type" value="Genomic_DNA"/>
</dbReference>
<dbReference type="GO" id="GO:0005911">
    <property type="term" value="C:cell-cell junction"/>
    <property type="evidence" value="ECO:0007669"/>
    <property type="project" value="TreeGrafter"/>
</dbReference>
<dbReference type="InterPro" id="IPR007110">
    <property type="entry name" value="Ig-like_dom"/>
</dbReference>